<gene>
    <name evidence="10" type="primary">hydE</name>
    <name evidence="10" type="ORF">ENX73_05350</name>
</gene>
<evidence type="ECO:0000256" key="4">
    <source>
        <dbReference type="ARBA" id="ARBA00023004"/>
    </source>
</evidence>
<reference evidence="10" key="1">
    <citation type="journal article" date="2020" name="mSystems">
        <title>Genome- and Community-Level Interaction Insights into Carbon Utilization and Element Cycling Functions of Hydrothermarchaeota in Hydrothermal Sediment.</title>
        <authorList>
            <person name="Zhou Z."/>
            <person name="Liu Y."/>
            <person name="Xu W."/>
            <person name="Pan J."/>
            <person name="Luo Z.H."/>
            <person name="Li M."/>
        </authorList>
    </citation>
    <scope>NUCLEOTIDE SEQUENCE [LARGE SCALE GENOMIC DNA]</scope>
    <source>
        <strain evidence="10">SpSt-966</strain>
    </source>
</reference>
<proteinExistence type="predicted"/>
<dbReference type="PANTHER" id="PTHR43726:SF1">
    <property type="entry name" value="BIOTIN SYNTHASE"/>
    <property type="match status" value="1"/>
</dbReference>
<dbReference type="SMART" id="SM00876">
    <property type="entry name" value="BATS"/>
    <property type="match status" value="1"/>
</dbReference>
<evidence type="ECO:0000256" key="8">
    <source>
        <dbReference type="PIRSR" id="PIRSR004762-2"/>
    </source>
</evidence>
<name>A0A7V3RF98_9BACT</name>
<dbReference type="PROSITE" id="PS51918">
    <property type="entry name" value="RADICAL_SAM"/>
    <property type="match status" value="1"/>
</dbReference>
<dbReference type="CDD" id="cd01335">
    <property type="entry name" value="Radical_SAM"/>
    <property type="match status" value="1"/>
</dbReference>
<dbReference type="NCBIfam" id="TIGR03956">
    <property type="entry name" value="rSAM_HydE"/>
    <property type="match status" value="1"/>
</dbReference>
<protein>
    <submittedName>
        <fullName evidence="10">[FeFe] hydrogenase H-cluster radical SAM maturase HydE</fullName>
    </submittedName>
</protein>
<evidence type="ECO:0000313" key="10">
    <source>
        <dbReference type="EMBL" id="HGE75531.1"/>
    </source>
</evidence>
<comment type="cofactor">
    <cofactor evidence="6">
        <name>[2Fe-2S] cluster</name>
        <dbReference type="ChEBI" id="CHEBI:190135"/>
    </cofactor>
</comment>
<dbReference type="PIRSF" id="PIRSF004762">
    <property type="entry name" value="CHP00423"/>
    <property type="match status" value="1"/>
</dbReference>
<comment type="cofactor">
    <cofactor evidence="7">
        <name>[4Fe-4S] cluster</name>
        <dbReference type="ChEBI" id="CHEBI:49883"/>
    </cofactor>
    <text evidence="7">Binds 1 [4Fe-4S] cluster. The cluster is coordinated with 3 cysteines and an exchangeable S-adenosyl-L-methionine.</text>
</comment>
<keyword evidence="2 7" id="KW-0949">S-adenosyl-L-methionine</keyword>
<dbReference type="GO" id="GO:0046872">
    <property type="term" value="F:metal ion binding"/>
    <property type="evidence" value="ECO:0007669"/>
    <property type="project" value="UniProtKB-KW"/>
</dbReference>
<feature type="binding site" evidence="8">
    <location>
        <position position="204"/>
    </location>
    <ligand>
        <name>S-adenosyl-L-methionine</name>
        <dbReference type="ChEBI" id="CHEBI:59789"/>
    </ligand>
</feature>
<dbReference type="GO" id="GO:0016740">
    <property type="term" value="F:transferase activity"/>
    <property type="evidence" value="ECO:0007669"/>
    <property type="project" value="TreeGrafter"/>
</dbReference>
<dbReference type="SFLD" id="SFLDG01060">
    <property type="entry name" value="BATS_domain_containing"/>
    <property type="match status" value="1"/>
</dbReference>
<dbReference type="InterPro" id="IPR010722">
    <property type="entry name" value="BATS_dom"/>
</dbReference>
<dbReference type="SFLD" id="SFLDG01280">
    <property type="entry name" value="HydE/PylB-like"/>
    <property type="match status" value="1"/>
</dbReference>
<dbReference type="SFLD" id="SFLDG01082">
    <property type="entry name" value="B12-binding_domain_containing"/>
    <property type="match status" value="1"/>
</dbReference>
<dbReference type="GO" id="GO:0042364">
    <property type="term" value="P:water-soluble vitamin biosynthetic process"/>
    <property type="evidence" value="ECO:0007669"/>
    <property type="project" value="UniProtKB-ARBA"/>
</dbReference>
<keyword evidence="5 7" id="KW-0411">Iron-sulfur</keyword>
<dbReference type="InterPro" id="IPR034422">
    <property type="entry name" value="HydE/PylB-like"/>
</dbReference>
<dbReference type="InterPro" id="IPR058240">
    <property type="entry name" value="rSAM_sf"/>
</dbReference>
<dbReference type="EMBL" id="DTPE01000211">
    <property type="protein sequence ID" value="HGE75531.1"/>
    <property type="molecule type" value="Genomic_DNA"/>
</dbReference>
<feature type="binding site" evidence="7">
    <location>
        <position position="88"/>
    </location>
    <ligand>
        <name>[4Fe-4S] cluster</name>
        <dbReference type="ChEBI" id="CHEBI:49883"/>
        <note>4Fe-4S-S-AdoMet</note>
    </ligand>
</feature>
<dbReference type="InterPro" id="IPR013785">
    <property type="entry name" value="Aldolase_TIM"/>
</dbReference>
<evidence type="ECO:0000256" key="1">
    <source>
        <dbReference type="ARBA" id="ARBA00022485"/>
    </source>
</evidence>
<dbReference type="PANTHER" id="PTHR43726">
    <property type="entry name" value="3-METHYLORNITHINE SYNTHASE"/>
    <property type="match status" value="1"/>
</dbReference>
<evidence type="ECO:0000256" key="7">
    <source>
        <dbReference type="PIRSR" id="PIRSR004762-1"/>
    </source>
</evidence>
<dbReference type="SUPFAM" id="SSF102114">
    <property type="entry name" value="Radical SAM enzymes"/>
    <property type="match status" value="1"/>
</dbReference>
<evidence type="ECO:0000259" key="9">
    <source>
        <dbReference type="PROSITE" id="PS51918"/>
    </source>
</evidence>
<dbReference type="SMART" id="SM00729">
    <property type="entry name" value="Elp3"/>
    <property type="match status" value="1"/>
</dbReference>
<keyword evidence="1 7" id="KW-0004">4Fe-4S</keyword>
<dbReference type="GO" id="GO:0044272">
    <property type="term" value="P:sulfur compound biosynthetic process"/>
    <property type="evidence" value="ECO:0007669"/>
    <property type="project" value="UniProtKB-ARBA"/>
</dbReference>
<dbReference type="InterPro" id="IPR024021">
    <property type="entry name" value="FeFe-hyd_HydE_rSAM"/>
</dbReference>
<keyword evidence="3" id="KW-0479">Metal-binding</keyword>
<dbReference type="AlphaFoldDB" id="A0A7V3RF98"/>
<dbReference type="Pfam" id="PF04055">
    <property type="entry name" value="Radical_SAM"/>
    <property type="match status" value="1"/>
</dbReference>
<feature type="binding site" evidence="7">
    <location>
        <position position="95"/>
    </location>
    <ligand>
        <name>[4Fe-4S] cluster</name>
        <dbReference type="ChEBI" id="CHEBI:49883"/>
        <note>4Fe-4S-S-AdoMet</note>
    </ligand>
</feature>
<dbReference type="SFLD" id="SFLDS00029">
    <property type="entry name" value="Radical_SAM"/>
    <property type="match status" value="1"/>
</dbReference>
<dbReference type="InterPro" id="IPR007197">
    <property type="entry name" value="rSAM"/>
</dbReference>
<evidence type="ECO:0000256" key="5">
    <source>
        <dbReference type="ARBA" id="ARBA00023014"/>
    </source>
</evidence>
<feature type="domain" description="Radical SAM core" evidence="9">
    <location>
        <begin position="74"/>
        <end position="292"/>
    </location>
</feature>
<dbReference type="GO" id="GO:0051539">
    <property type="term" value="F:4 iron, 4 sulfur cluster binding"/>
    <property type="evidence" value="ECO:0007669"/>
    <property type="project" value="UniProtKB-KW"/>
</dbReference>
<feature type="binding site" evidence="7">
    <location>
        <position position="92"/>
    </location>
    <ligand>
        <name>[4Fe-4S] cluster</name>
        <dbReference type="ChEBI" id="CHEBI:49883"/>
        <note>4Fe-4S-S-AdoMet</note>
    </ligand>
</feature>
<evidence type="ECO:0000256" key="2">
    <source>
        <dbReference type="ARBA" id="ARBA00022691"/>
    </source>
</evidence>
<feature type="binding site" evidence="8">
    <location>
        <position position="161"/>
    </location>
    <ligand>
        <name>(3R)-3-methyl-D-ornithine</name>
        <dbReference type="ChEBI" id="CHEBI:64642"/>
    </ligand>
</feature>
<keyword evidence="4 7" id="KW-0408">Iron</keyword>
<evidence type="ECO:0000256" key="3">
    <source>
        <dbReference type="ARBA" id="ARBA00022723"/>
    </source>
</evidence>
<sequence>MCTRYSQDSLTLKKIEEILRSDLSDEIKSVASKVAENRPPSKEEIVYLLGLKDSEERQVLFDLASCVRHDNVGDTIFIKGIIEFSNYCKRDCLYCGIRASSKVQRYRMSPYEIVSTAIEAADYGVDTIILQSGEDPFYTAEMVVDLIKEIKEKTHRSVSLSIGERTSEELKAFKDAGASKYLLKEETVNRKIFEKVHGSDYDERISTIKTLVSLNYIAGGGNIIGLPGQTLEDIADDLIFMRENGIKMAGIGPFIPTKDTPLENYPAGSADITLNAYACTRISIPRIQMPSTTALGTIDKNLQYKGFEAGCNVIMVNLTPDLYRKNYRIYDNKRKVEFYETVKDLLDMKKKLTSLIRI</sequence>
<feature type="binding site" evidence="8">
    <location>
        <position position="186"/>
    </location>
    <ligand>
        <name>S-adenosyl-L-methionine</name>
        <dbReference type="ChEBI" id="CHEBI:59789"/>
    </ligand>
</feature>
<organism evidence="10">
    <name type="scientific">Mesoaciditoga lauensis</name>
    <dbReference type="NCBI Taxonomy" id="1495039"/>
    <lineage>
        <taxon>Bacteria</taxon>
        <taxon>Thermotogati</taxon>
        <taxon>Thermotogota</taxon>
        <taxon>Thermotogae</taxon>
        <taxon>Mesoaciditogales</taxon>
        <taxon>Mesoaciditogaceae</taxon>
        <taxon>Mesoaciditoga</taxon>
    </lineage>
</organism>
<accession>A0A7V3RF98</accession>
<evidence type="ECO:0000256" key="6">
    <source>
        <dbReference type="ARBA" id="ARBA00034078"/>
    </source>
</evidence>
<dbReference type="Gene3D" id="3.20.20.70">
    <property type="entry name" value="Aldolase class I"/>
    <property type="match status" value="1"/>
</dbReference>
<dbReference type="InterPro" id="IPR006638">
    <property type="entry name" value="Elp3/MiaA/NifB-like_rSAM"/>
</dbReference>
<comment type="caution">
    <text evidence="10">The sequence shown here is derived from an EMBL/GenBank/DDBJ whole genome shotgun (WGS) entry which is preliminary data.</text>
</comment>